<protein>
    <recommendedName>
        <fullName evidence="2">U1-type domain-containing protein</fullName>
    </recommendedName>
</protein>
<feature type="region of interest" description="Disordered" evidence="1">
    <location>
        <begin position="352"/>
        <end position="459"/>
    </location>
</feature>
<feature type="compositionally biased region" description="Polar residues" evidence="1">
    <location>
        <begin position="524"/>
        <end position="533"/>
    </location>
</feature>
<name>A0A493TI06_ANAPP</name>
<organism evidence="3 4">
    <name type="scientific">Anas platyrhynchos platyrhynchos</name>
    <name type="common">Northern mallard</name>
    <dbReference type="NCBI Taxonomy" id="8840"/>
    <lineage>
        <taxon>Eukaryota</taxon>
        <taxon>Metazoa</taxon>
        <taxon>Chordata</taxon>
        <taxon>Craniata</taxon>
        <taxon>Vertebrata</taxon>
        <taxon>Euteleostomi</taxon>
        <taxon>Archelosauria</taxon>
        <taxon>Archosauria</taxon>
        <taxon>Dinosauria</taxon>
        <taxon>Saurischia</taxon>
        <taxon>Theropoda</taxon>
        <taxon>Coelurosauria</taxon>
        <taxon>Aves</taxon>
        <taxon>Neognathae</taxon>
        <taxon>Galloanserae</taxon>
        <taxon>Anseriformes</taxon>
        <taxon>Anatidae</taxon>
        <taxon>Anatinae</taxon>
        <taxon>Anas</taxon>
    </lineage>
</organism>
<feature type="compositionally biased region" description="Basic and acidic residues" evidence="1">
    <location>
        <begin position="395"/>
        <end position="442"/>
    </location>
</feature>
<dbReference type="PANTHER" id="PTHR45762:SF13">
    <property type="entry name" value="U1-TYPE DOMAIN-CONTAINING PROTEIN"/>
    <property type="match status" value="1"/>
</dbReference>
<keyword evidence="4" id="KW-1185">Reference proteome</keyword>
<dbReference type="Ensembl" id="ENSAPLT00000046593.1">
    <property type="protein sequence ID" value="ENSAPLP00000025348.1"/>
    <property type="gene ID" value="ENSAPLG00000013907.2"/>
</dbReference>
<feature type="region of interest" description="Disordered" evidence="1">
    <location>
        <begin position="1"/>
        <end position="66"/>
    </location>
</feature>
<dbReference type="Proteomes" id="UP000016666">
    <property type="component" value="Chromosome 2"/>
</dbReference>
<feature type="domain" description="U1-type" evidence="2">
    <location>
        <begin position="269"/>
        <end position="299"/>
    </location>
</feature>
<dbReference type="GO" id="GO:0003725">
    <property type="term" value="F:double-stranded RNA binding"/>
    <property type="evidence" value="ECO:0007669"/>
    <property type="project" value="TreeGrafter"/>
</dbReference>
<feature type="region of interest" description="Disordered" evidence="1">
    <location>
        <begin position="511"/>
        <end position="555"/>
    </location>
</feature>
<feature type="domain" description="U1-type" evidence="2">
    <location>
        <begin position="165"/>
        <end position="199"/>
    </location>
</feature>
<dbReference type="GO" id="GO:0071011">
    <property type="term" value="C:precatalytic spliceosome"/>
    <property type="evidence" value="ECO:0007669"/>
    <property type="project" value="TreeGrafter"/>
</dbReference>
<dbReference type="PANTHER" id="PTHR45762">
    <property type="entry name" value="ZINC FINGER RNA-BINDING PROTEIN"/>
    <property type="match status" value="1"/>
</dbReference>
<evidence type="ECO:0000313" key="3">
    <source>
        <dbReference type="Ensembl" id="ENSAPLP00000025348.1"/>
    </source>
</evidence>
<dbReference type="GO" id="GO:0008270">
    <property type="term" value="F:zinc ion binding"/>
    <property type="evidence" value="ECO:0007669"/>
    <property type="project" value="InterPro"/>
</dbReference>
<reference evidence="3 4" key="1">
    <citation type="submission" date="2017-10" db="EMBL/GenBank/DDBJ databases">
        <title>A new Pekin duck reference genome.</title>
        <authorList>
            <person name="Hou Z.-C."/>
            <person name="Zhou Z.-K."/>
            <person name="Zhu F."/>
            <person name="Hou S.-S."/>
        </authorList>
    </citation>
    <scope>NUCLEOTIDE SEQUENCE [LARGE SCALE GENOMIC DNA]</scope>
</reference>
<dbReference type="Gene3D" id="3.30.160.60">
    <property type="entry name" value="Classic Zinc Finger"/>
    <property type="match status" value="1"/>
</dbReference>
<dbReference type="SMART" id="SM00451">
    <property type="entry name" value="ZnF_U1"/>
    <property type="match status" value="2"/>
</dbReference>
<evidence type="ECO:0000256" key="1">
    <source>
        <dbReference type="SAM" id="MobiDB-lite"/>
    </source>
</evidence>
<proteinExistence type="predicted"/>
<dbReference type="GeneTree" id="ENSGT00530000068739"/>
<feature type="compositionally biased region" description="Basic and acidic residues" evidence="1">
    <location>
        <begin position="511"/>
        <end position="520"/>
    </location>
</feature>
<feature type="compositionally biased region" description="Basic and acidic residues" evidence="1">
    <location>
        <begin position="1"/>
        <end position="25"/>
    </location>
</feature>
<sequence>MRVEEHLREGGKQGRRREGGKERRRETRRARPHNQGGVPGDEPTPRLRAGNKAPPPPSLPPSLPRLLTAPARALPPTALPAAVPGLSVPPGPCHRRHLPRCPPAVAAGSGRHVAALRRAAQPRGRGGEIGGRRLCLAAGRAVLPEGCCIISSATMDPEAEIKKQVNPFYCNICKIWCASALNLQTHFLGFKHKTVEEALKAHGIVKTAGGTGDQVKTPEKLPDYVQTEPERFHGQTLEEQLNTCKDSEPALGLNYIIEYRSKDNFPFLYECQLCHCKTGLSNMFMHVCGSKHRLAYLKQHYPEIAESDEVKGKGSELNRKVRQVALTIEKKEGRKQIKVVTDAPMMRKRWQEYPTADDSPSKAKVQHVDTSLSNEEETDSKNKDGKMPGPIQEKNVQEELEKSQQEQAKTDEKAETNKPIESSKDNKTEEDSKGNDSEKCETNKQLQEENEELEQEPPANLEEFTSQEELLGYLQSFEILNEDDAAFILKVTQTLTDALVEYRQQAASKKDLLDTEHNGEEVLEQSTEQSDLNSADISDSDTDYSSRRSAKKSLSVTEEDELQNFSAGTLEAAYENNITTEFLNSVRNMNLEEVTATLHKIAAANPAFRGIDIPNVVRILTESGTLRRSSNGSTQ</sequence>
<dbReference type="GO" id="GO:0003727">
    <property type="term" value="F:single-stranded RNA binding"/>
    <property type="evidence" value="ECO:0007669"/>
    <property type="project" value="TreeGrafter"/>
</dbReference>
<reference evidence="3" key="2">
    <citation type="submission" date="2025-05" db="UniProtKB">
        <authorList>
            <consortium name="Ensembl"/>
        </authorList>
    </citation>
    <scope>IDENTIFICATION</scope>
</reference>
<dbReference type="AlphaFoldDB" id="A0A493TI06"/>
<dbReference type="InterPro" id="IPR036236">
    <property type="entry name" value="Znf_C2H2_sf"/>
</dbReference>
<evidence type="ECO:0000313" key="4">
    <source>
        <dbReference type="Proteomes" id="UP000016666"/>
    </source>
</evidence>
<evidence type="ECO:0000259" key="2">
    <source>
        <dbReference type="SMART" id="SM00451"/>
    </source>
</evidence>
<feature type="compositionally biased region" description="Pro residues" evidence="1">
    <location>
        <begin position="53"/>
        <end position="63"/>
    </location>
</feature>
<dbReference type="SUPFAM" id="SSF57667">
    <property type="entry name" value="beta-beta-alpha zinc fingers"/>
    <property type="match status" value="1"/>
</dbReference>
<accession>A0A493TI06</accession>
<dbReference type="InterPro" id="IPR003604">
    <property type="entry name" value="Matrin/U1-like-C_Znf_C2H2"/>
</dbReference>
<dbReference type="Ensembl" id="ENSAPLT00000041004.1">
    <property type="protein sequence ID" value="ENSAPLP00000032440.1"/>
    <property type="gene ID" value="ENSAPLG00000013907.2"/>
</dbReference>